<dbReference type="GO" id="GO:0016757">
    <property type="term" value="F:glycosyltransferase activity"/>
    <property type="evidence" value="ECO:0007669"/>
    <property type="project" value="UniProtKB-KW"/>
</dbReference>
<dbReference type="PANTHER" id="PTHR46401">
    <property type="entry name" value="GLYCOSYLTRANSFERASE WBBK-RELATED"/>
    <property type="match status" value="1"/>
</dbReference>
<organism evidence="2 3">
    <name type="scientific">Geobacillus jurassicus</name>
    <dbReference type="NCBI Taxonomy" id="235932"/>
    <lineage>
        <taxon>Bacteria</taxon>
        <taxon>Bacillati</taxon>
        <taxon>Bacillota</taxon>
        <taxon>Bacilli</taxon>
        <taxon>Bacillales</taxon>
        <taxon>Anoxybacillaceae</taxon>
        <taxon>Geobacillus</taxon>
    </lineage>
</organism>
<evidence type="ECO:0000313" key="2">
    <source>
        <dbReference type="EMBL" id="MFC0296532.1"/>
    </source>
</evidence>
<accession>A0ABV6GPV7</accession>
<proteinExistence type="predicted"/>
<protein>
    <submittedName>
        <fullName evidence="2">Glycosyltransferase family 4 protein</fullName>
        <ecNumber evidence="2">2.4.-.-</ecNumber>
    </submittedName>
</protein>
<dbReference type="Proteomes" id="UP001589785">
    <property type="component" value="Unassembled WGS sequence"/>
</dbReference>
<evidence type="ECO:0000256" key="1">
    <source>
        <dbReference type="ARBA" id="ARBA00022679"/>
    </source>
</evidence>
<keyword evidence="1 2" id="KW-0808">Transferase</keyword>
<dbReference type="SUPFAM" id="SSF53756">
    <property type="entry name" value="UDP-Glycosyltransferase/glycogen phosphorylase"/>
    <property type="match status" value="1"/>
</dbReference>
<dbReference type="Gene3D" id="3.40.50.2000">
    <property type="entry name" value="Glycogen Phosphorylase B"/>
    <property type="match status" value="2"/>
</dbReference>
<dbReference type="EC" id="2.4.-.-" evidence="2"/>
<reference evidence="2 3" key="1">
    <citation type="submission" date="2024-09" db="EMBL/GenBank/DDBJ databases">
        <authorList>
            <person name="Sun Q."/>
            <person name="Mori K."/>
        </authorList>
    </citation>
    <scope>NUCLEOTIDE SEQUENCE [LARGE SCALE GENOMIC DNA]</scope>
    <source>
        <strain evidence="2 3">CCM 7224</strain>
    </source>
</reference>
<dbReference type="CDD" id="cd03801">
    <property type="entry name" value="GT4_PimA-like"/>
    <property type="match status" value="1"/>
</dbReference>
<dbReference type="PANTHER" id="PTHR46401:SF2">
    <property type="entry name" value="GLYCOSYLTRANSFERASE WBBK-RELATED"/>
    <property type="match status" value="1"/>
</dbReference>
<sequence>MKQHLLNEILLAGFKFSHHSPSSGYHQLARFINSDYIDASKFPFGDAPLGSKLKQINFMLFELYLMNKTKKYKVVHYLYPEQHLIFSVPSNTKTVSVATIHLDEEWLDAKSNTNRKLATFRRKAFSQLTGIISLSSDQASRLRDIYPNKNIKFIPHGVNELGFYSHVDLHRQNFVITVIGSNYRDKKTFFEIVKYAQENHSNWRFNLIGVSKDWKEDASRFSNTIIHPFLQEDEYFKVLQSSHVHLLPVEFATANNALLEAHALGVPSVVSNNSGVLDYSLKSTFHFNNVKEAIEILNYISLLPSNEYQSLRLVTKKEASKFYWSTVAKEVLKFYKDLGAEI</sequence>
<name>A0ABV6GPV7_9BACL</name>
<comment type="caution">
    <text evidence="2">The sequence shown here is derived from an EMBL/GenBank/DDBJ whole genome shotgun (WGS) entry which is preliminary data.</text>
</comment>
<gene>
    <name evidence="2" type="ORF">ACFFHQ_03385</name>
</gene>
<dbReference type="RefSeq" id="WP_066234958.1">
    <property type="nucleotide sequence ID" value="NZ_JBHLVN010000012.1"/>
</dbReference>
<keyword evidence="2" id="KW-0328">Glycosyltransferase</keyword>
<keyword evidence="3" id="KW-1185">Reference proteome</keyword>
<evidence type="ECO:0000313" key="3">
    <source>
        <dbReference type="Proteomes" id="UP001589785"/>
    </source>
</evidence>
<dbReference type="Pfam" id="PF13692">
    <property type="entry name" value="Glyco_trans_1_4"/>
    <property type="match status" value="1"/>
</dbReference>
<dbReference type="EMBL" id="JBHLVN010000012">
    <property type="protein sequence ID" value="MFC0296532.1"/>
    <property type="molecule type" value="Genomic_DNA"/>
</dbReference>